<dbReference type="Pfam" id="PF00263">
    <property type="entry name" value="Secretin"/>
    <property type="match status" value="1"/>
</dbReference>
<evidence type="ECO:0000256" key="1">
    <source>
        <dbReference type="RuleBase" id="RU004003"/>
    </source>
</evidence>
<proteinExistence type="inferred from homology"/>
<organism evidence="5 6">
    <name type="scientific">Sinomicrobium oceani</name>
    <dbReference type="NCBI Taxonomy" id="1150368"/>
    <lineage>
        <taxon>Bacteria</taxon>
        <taxon>Pseudomonadati</taxon>
        <taxon>Bacteroidota</taxon>
        <taxon>Flavobacteriia</taxon>
        <taxon>Flavobacteriales</taxon>
        <taxon>Flavobacteriaceae</taxon>
        <taxon>Sinomicrobium</taxon>
    </lineage>
</organism>
<dbReference type="PANTHER" id="PTHR30332:SF17">
    <property type="entry name" value="TYPE IV PILIATION SYSTEM PROTEIN DR_0774-RELATED"/>
    <property type="match status" value="1"/>
</dbReference>
<evidence type="ECO:0000256" key="2">
    <source>
        <dbReference type="SAM" id="MobiDB-lite"/>
    </source>
</evidence>
<evidence type="ECO:0000313" key="5">
    <source>
        <dbReference type="EMBL" id="SFW68282.1"/>
    </source>
</evidence>
<dbReference type="AlphaFoldDB" id="A0A1K1R7S3"/>
<dbReference type="InterPro" id="IPR001775">
    <property type="entry name" value="GspD/PilQ"/>
</dbReference>
<evidence type="ECO:0000313" key="6">
    <source>
        <dbReference type="Proteomes" id="UP000182248"/>
    </source>
</evidence>
<dbReference type="PRINTS" id="PR00811">
    <property type="entry name" value="BCTERIALGSPD"/>
</dbReference>
<reference evidence="5 6" key="1">
    <citation type="submission" date="2016-11" db="EMBL/GenBank/DDBJ databases">
        <authorList>
            <person name="Jaros S."/>
            <person name="Januszkiewicz K."/>
            <person name="Wedrychowicz H."/>
        </authorList>
    </citation>
    <scope>NUCLEOTIDE SEQUENCE [LARGE SCALE GENOMIC DNA]</scope>
    <source>
        <strain evidence="5 6">CGMCC 1.12145</strain>
    </source>
</reference>
<gene>
    <name evidence="5" type="ORF">SAMN02927921_03285</name>
</gene>
<accession>A0A1K1R7S3</accession>
<sequence>MLMIKKITLYLFLCIATPLLSQENNNRRMESIRNHLEALSVDNPGLTESFKTDINVNNVPLSGFLMAVSRVHKVNINVSPELQNITIVNNFSDVTVADLLVFLCKEYGLDIDFTGNILSIHKYFPPEKIPEEKQVRVQYNPAEDLISMDLDNDPLGKVFRKIIDLSGHNLLYSSELENTPLRMYLKDVDFDKAMENLATTNNLIYTKSRDGFYLFDAAYIAAAGPEGNPGGNMPQQNRRMRAPRGASFYYEIRDTTSMTLKVDFNDTPISSIINEIGYDLKINMYTATPLDRAGNVTFKAENITFDELLEKMFESSQPPATGSNNRNPGNNDSNGTNNGRQGNTSPGNHFTFKKERNIYYFGTANQLSVRRVEIVQLMHRSVELLGDPSGNSGSTRSSGRTVPGGINYLGGGYGSGQNMYNNNAYGTNSYNNNNYNRPNTTLSTSHSDNFSSYNSKAEALVNILPDEIIADLDIKIDFELNSFLVSGPAANINRFKTFIKQMDKPVPVILIEVMLLEVSRTATVETGISWGIGDEPVKTRGGIFPNTNLTLGAETVNRVIGGFDGFGSLNVGKVVPEFFATIKAMEANGNVKIRSTPKLSTLNGHRAHLSIGETTYYVVTNQNYYGSQIPQSSEIRNYMPIDAELAVSIKPLVSGDGQITLDINVIQSDFSGDRIEEDAPPGLTSREFSSIIRVQDQDLVVLGGLEEKMKNDSGNGVPLLSRIPIIKWLFSSRKREDSKKKLTVLIKPTVIY</sequence>
<keyword evidence="3" id="KW-0732">Signal</keyword>
<dbReference type="GO" id="GO:0015627">
    <property type="term" value="C:type II protein secretion system complex"/>
    <property type="evidence" value="ECO:0007669"/>
    <property type="project" value="TreeGrafter"/>
</dbReference>
<dbReference type="Proteomes" id="UP000182248">
    <property type="component" value="Unassembled WGS sequence"/>
</dbReference>
<dbReference type="GO" id="GO:0009306">
    <property type="term" value="P:protein secretion"/>
    <property type="evidence" value="ECO:0007669"/>
    <property type="project" value="InterPro"/>
</dbReference>
<dbReference type="EMBL" id="FPJE01000020">
    <property type="protein sequence ID" value="SFW68282.1"/>
    <property type="molecule type" value="Genomic_DNA"/>
</dbReference>
<dbReference type="InterPro" id="IPR004846">
    <property type="entry name" value="T2SS/T3SS_dom"/>
</dbReference>
<dbReference type="Gene3D" id="3.30.1370.130">
    <property type="match status" value="1"/>
</dbReference>
<keyword evidence="6" id="KW-1185">Reference proteome</keyword>
<comment type="similarity">
    <text evidence="1">Belongs to the bacterial secretin family.</text>
</comment>
<name>A0A1K1R7S3_9FLAO</name>
<feature type="compositionally biased region" description="Low complexity" evidence="2">
    <location>
        <begin position="321"/>
        <end position="340"/>
    </location>
</feature>
<dbReference type="PANTHER" id="PTHR30332">
    <property type="entry name" value="PROBABLE GENERAL SECRETION PATHWAY PROTEIN D"/>
    <property type="match status" value="1"/>
</dbReference>
<dbReference type="Gene3D" id="3.55.50.30">
    <property type="match status" value="1"/>
</dbReference>
<evidence type="ECO:0000256" key="3">
    <source>
        <dbReference type="SAM" id="SignalP"/>
    </source>
</evidence>
<feature type="signal peptide" evidence="3">
    <location>
        <begin position="1"/>
        <end position="21"/>
    </location>
</feature>
<dbReference type="STRING" id="1150368.SAMN02927921_03285"/>
<protein>
    <submittedName>
        <fullName evidence="5">Type IV pilus assembly protein PilQ</fullName>
    </submittedName>
</protein>
<feature type="domain" description="Type II/III secretion system secretin-like" evidence="4">
    <location>
        <begin position="584"/>
        <end position="751"/>
    </location>
</feature>
<evidence type="ECO:0000259" key="4">
    <source>
        <dbReference type="Pfam" id="PF00263"/>
    </source>
</evidence>
<dbReference type="InterPro" id="IPR050810">
    <property type="entry name" value="Bact_Secretion_Sys_Channel"/>
</dbReference>
<feature type="chain" id="PRO_5009667466" evidence="3">
    <location>
        <begin position="22"/>
        <end position="752"/>
    </location>
</feature>
<feature type="region of interest" description="Disordered" evidence="2">
    <location>
        <begin position="315"/>
        <end position="350"/>
    </location>
</feature>